<proteinExistence type="inferred from homology"/>
<keyword evidence="6" id="KW-0732">Signal</keyword>
<name>A0A4W6DEK2_LATCA</name>
<evidence type="ECO:0000313" key="7">
    <source>
        <dbReference type="Ensembl" id="ENSLCAP00010023333.1"/>
    </source>
</evidence>
<dbReference type="Ensembl" id="ENSLCAT00010023851.1">
    <property type="protein sequence ID" value="ENSLCAP00010023333.1"/>
    <property type="gene ID" value="ENSLCAG00010010961.1"/>
</dbReference>
<evidence type="ECO:0000256" key="3">
    <source>
        <dbReference type="ARBA" id="ARBA00022525"/>
    </source>
</evidence>
<dbReference type="Proteomes" id="UP000314980">
    <property type="component" value="Unassembled WGS sequence"/>
</dbReference>
<dbReference type="GO" id="GO:0042742">
    <property type="term" value="P:defense response to bacterium"/>
    <property type="evidence" value="ECO:0007669"/>
    <property type="project" value="UniProtKB-KW"/>
</dbReference>
<dbReference type="AlphaFoldDB" id="A0A4W6DEK2"/>
<evidence type="ECO:0000256" key="5">
    <source>
        <dbReference type="ARBA" id="ARBA00023022"/>
    </source>
</evidence>
<organism evidence="7 8">
    <name type="scientific">Lates calcarifer</name>
    <name type="common">Barramundi</name>
    <name type="synonym">Holocentrus calcarifer</name>
    <dbReference type="NCBI Taxonomy" id="8187"/>
    <lineage>
        <taxon>Eukaryota</taxon>
        <taxon>Metazoa</taxon>
        <taxon>Chordata</taxon>
        <taxon>Craniata</taxon>
        <taxon>Vertebrata</taxon>
        <taxon>Euteleostomi</taxon>
        <taxon>Actinopterygii</taxon>
        <taxon>Neopterygii</taxon>
        <taxon>Teleostei</taxon>
        <taxon>Neoteleostei</taxon>
        <taxon>Acanthomorphata</taxon>
        <taxon>Carangaria</taxon>
        <taxon>Carangaria incertae sedis</taxon>
        <taxon>Centropomidae</taxon>
        <taxon>Lates</taxon>
    </lineage>
</organism>
<dbReference type="InParanoid" id="A0A4W6DEK2"/>
<keyword evidence="3" id="KW-0964">Secreted</keyword>
<keyword evidence="5" id="KW-0044">Antibiotic</keyword>
<reference evidence="8" key="1">
    <citation type="submission" date="2015-09" db="EMBL/GenBank/DDBJ databases">
        <authorList>
            <person name="Sai Rama Sridatta P."/>
        </authorList>
    </citation>
    <scope>NUCLEOTIDE SEQUENCE [LARGE SCALE GENOMIC DNA]</scope>
</reference>
<comment type="similarity">
    <text evidence="2">Belongs to the pleurocidin family.</text>
</comment>
<reference evidence="7" key="3">
    <citation type="submission" date="2025-09" db="UniProtKB">
        <authorList>
            <consortium name="Ensembl"/>
        </authorList>
    </citation>
    <scope>IDENTIFICATION</scope>
</reference>
<dbReference type="Pfam" id="PF08107">
    <property type="entry name" value="Antimicrobial12"/>
    <property type="match status" value="1"/>
</dbReference>
<keyword evidence="4" id="KW-0929">Antimicrobial</keyword>
<evidence type="ECO:0000256" key="6">
    <source>
        <dbReference type="SAM" id="SignalP"/>
    </source>
</evidence>
<evidence type="ECO:0000256" key="4">
    <source>
        <dbReference type="ARBA" id="ARBA00022529"/>
    </source>
</evidence>
<reference evidence="7" key="2">
    <citation type="submission" date="2025-08" db="UniProtKB">
        <authorList>
            <consortium name="Ensembl"/>
        </authorList>
    </citation>
    <scope>IDENTIFICATION</scope>
</reference>
<evidence type="ECO:0000256" key="1">
    <source>
        <dbReference type="ARBA" id="ARBA00004613"/>
    </source>
</evidence>
<evidence type="ECO:0008006" key="9">
    <source>
        <dbReference type="Google" id="ProtNLM"/>
    </source>
</evidence>
<dbReference type="GO" id="GO:0005576">
    <property type="term" value="C:extracellular region"/>
    <property type="evidence" value="ECO:0007669"/>
    <property type="project" value="UniProtKB-SubCell"/>
</dbReference>
<protein>
    <recommendedName>
        <fullName evidence="9">Chemokine interleukin-8-like domain-containing protein</fullName>
    </recommendedName>
</protein>
<feature type="signal peptide" evidence="6">
    <location>
        <begin position="1"/>
        <end position="22"/>
    </location>
</feature>
<evidence type="ECO:0000313" key="8">
    <source>
        <dbReference type="Proteomes" id="UP000314980"/>
    </source>
</evidence>
<sequence>MKFVMIFLVLALVVLMAETGECGCFFMMGRALAGKSQVNTQSGSTSTGRCLICTDRKALE</sequence>
<keyword evidence="8" id="KW-1185">Reference proteome</keyword>
<dbReference type="GeneTree" id="ENSGT00970000196798"/>
<feature type="chain" id="PRO_5021360327" description="Chemokine interleukin-8-like domain-containing protein" evidence="6">
    <location>
        <begin position="23"/>
        <end position="60"/>
    </location>
</feature>
<accession>A0A4W6DEK2</accession>
<evidence type="ECO:0000256" key="2">
    <source>
        <dbReference type="ARBA" id="ARBA00007419"/>
    </source>
</evidence>
<comment type="subcellular location">
    <subcellularLocation>
        <location evidence="1">Secreted</location>
    </subcellularLocation>
</comment>
<dbReference type="InterPro" id="IPR012515">
    <property type="entry name" value="Antimicrobial12"/>
</dbReference>